<dbReference type="PANTHER" id="PTHR13420">
    <property type="entry name" value="UPF0235 PROTEIN C15ORF40"/>
    <property type="match status" value="1"/>
</dbReference>
<dbReference type="EMBL" id="WTYM01000052">
    <property type="protein sequence ID" value="MXO60525.1"/>
    <property type="molecule type" value="Genomic_DNA"/>
</dbReference>
<dbReference type="RefSeq" id="WP_328598256.1">
    <property type="nucleotide sequence ID" value="NZ_WTYM01000052.1"/>
</dbReference>
<comment type="similarity">
    <text evidence="1 2">Belongs to the UPF0235 family.</text>
</comment>
<proteinExistence type="inferred from homology"/>
<comment type="caution">
    <text evidence="3">The sequence shown here is derived from an EMBL/GenBank/DDBJ whole genome shotgun (WGS) entry which is preliminary data.</text>
</comment>
<evidence type="ECO:0000256" key="2">
    <source>
        <dbReference type="HAMAP-Rule" id="MF_00634"/>
    </source>
</evidence>
<dbReference type="AlphaFoldDB" id="A0A6I4SWV5"/>
<accession>A0A6I4SWV5</accession>
<dbReference type="Pfam" id="PF02594">
    <property type="entry name" value="DUF167"/>
    <property type="match status" value="1"/>
</dbReference>
<dbReference type="InterPro" id="IPR003746">
    <property type="entry name" value="DUF167"/>
</dbReference>
<keyword evidence="4" id="KW-1185">Reference proteome</keyword>
<dbReference type="InterPro" id="IPR036591">
    <property type="entry name" value="YggU-like_sf"/>
</dbReference>
<gene>
    <name evidence="3" type="ORF">GRI89_13350</name>
</gene>
<dbReference type="GO" id="GO:0005737">
    <property type="term" value="C:cytoplasm"/>
    <property type="evidence" value="ECO:0007669"/>
    <property type="project" value="TreeGrafter"/>
</dbReference>
<reference evidence="3 4" key="1">
    <citation type="submission" date="2019-12" db="EMBL/GenBank/DDBJ databases">
        <title>Genomic-based taxomic classification of the family Erythrobacteraceae.</title>
        <authorList>
            <person name="Xu L."/>
        </authorList>
    </citation>
    <scope>NUCLEOTIDE SEQUENCE [LARGE SCALE GENOMIC DNA]</scope>
    <source>
        <strain evidence="3 4">MCCC 1K01500</strain>
    </source>
</reference>
<dbReference type="Proteomes" id="UP000433652">
    <property type="component" value="Unassembled WGS sequence"/>
</dbReference>
<evidence type="ECO:0000313" key="4">
    <source>
        <dbReference type="Proteomes" id="UP000433652"/>
    </source>
</evidence>
<dbReference type="SMART" id="SM01152">
    <property type="entry name" value="DUF167"/>
    <property type="match status" value="1"/>
</dbReference>
<evidence type="ECO:0000256" key="1">
    <source>
        <dbReference type="ARBA" id="ARBA00010364"/>
    </source>
</evidence>
<dbReference type="SUPFAM" id="SSF69786">
    <property type="entry name" value="YggU-like"/>
    <property type="match status" value="1"/>
</dbReference>
<name>A0A6I4SWV5_9SPHN</name>
<dbReference type="PANTHER" id="PTHR13420:SF7">
    <property type="entry name" value="UPF0235 PROTEIN C15ORF40"/>
    <property type="match status" value="1"/>
</dbReference>
<dbReference type="HAMAP" id="MF_00634">
    <property type="entry name" value="UPF0235"/>
    <property type="match status" value="1"/>
</dbReference>
<dbReference type="Gene3D" id="3.30.1200.10">
    <property type="entry name" value="YggU-like"/>
    <property type="match status" value="1"/>
</dbReference>
<organism evidence="3 4">
    <name type="scientific">Croceibacterium salegens</name>
    <dbReference type="NCBI Taxonomy" id="1737568"/>
    <lineage>
        <taxon>Bacteria</taxon>
        <taxon>Pseudomonadati</taxon>
        <taxon>Pseudomonadota</taxon>
        <taxon>Alphaproteobacteria</taxon>
        <taxon>Sphingomonadales</taxon>
        <taxon>Erythrobacteraceae</taxon>
        <taxon>Croceibacterium</taxon>
    </lineage>
</organism>
<protein>
    <recommendedName>
        <fullName evidence="2">UPF0235 protein GRI89_13350</fullName>
    </recommendedName>
</protein>
<dbReference type="NCBIfam" id="TIGR00251">
    <property type="entry name" value="DUF167 family protein"/>
    <property type="match status" value="1"/>
</dbReference>
<evidence type="ECO:0000313" key="3">
    <source>
        <dbReference type="EMBL" id="MXO60525.1"/>
    </source>
</evidence>
<sequence>MARPKADLPPAEAIRALADGEGRLALRVTPGARSESIEIGEGVLLVKVRAKPKDGEANEAVLALLASALGVATSRLHMLRGATGRDKLVQLPRD</sequence>